<dbReference type="InterPro" id="IPR004090">
    <property type="entry name" value="Chemotax_Me-accpt_rcpt"/>
</dbReference>
<dbReference type="Pfam" id="PF00015">
    <property type="entry name" value="MCPsignal"/>
    <property type="match status" value="1"/>
</dbReference>
<dbReference type="OrthoDB" id="2489132at2"/>
<feature type="region of interest" description="Disordered" evidence="8">
    <location>
        <begin position="223"/>
        <end position="242"/>
    </location>
</feature>
<organism evidence="11 12">
    <name type="scientific">Brumicola pallidula DSM 14239 = ACAM 615</name>
    <dbReference type="NCBI Taxonomy" id="1121922"/>
    <lineage>
        <taxon>Bacteria</taxon>
        <taxon>Pseudomonadati</taxon>
        <taxon>Pseudomonadota</taxon>
        <taxon>Gammaproteobacteria</taxon>
        <taxon>Alteromonadales</taxon>
        <taxon>Alteromonadaceae</taxon>
        <taxon>Brumicola</taxon>
    </lineage>
</organism>
<evidence type="ECO:0000256" key="7">
    <source>
        <dbReference type="PROSITE-ProRule" id="PRU00284"/>
    </source>
</evidence>
<comment type="similarity">
    <text evidence="6">Belongs to the methyl-accepting chemotaxis (MCP) protein family.</text>
</comment>
<feature type="transmembrane region" description="Helical" evidence="9">
    <location>
        <begin position="80"/>
        <end position="100"/>
    </location>
</feature>
<evidence type="ECO:0000313" key="11">
    <source>
        <dbReference type="EMBL" id="GAC29708.1"/>
    </source>
</evidence>
<feature type="transmembrane region" description="Helical" evidence="9">
    <location>
        <begin position="36"/>
        <end position="54"/>
    </location>
</feature>
<dbReference type="Gene3D" id="1.10.287.950">
    <property type="entry name" value="Methyl-accepting chemotaxis protein"/>
    <property type="match status" value="1"/>
</dbReference>
<feature type="compositionally biased region" description="Low complexity" evidence="8">
    <location>
        <begin position="223"/>
        <end position="238"/>
    </location>
</feature>
<dbReference type="PRINTS" id="PR00260">
    <property type="entry name" value="CHEMTRNSDUCR"/>
</dbReference>
<dbReference type="GO" id="GO:0007165">
    <property type="term" value="P:signal transduction"/>
    <property type="evidence" value="ECO:0007669"/>
    <property type="project" value="UniProtKB-KW"/>
</dbReference>
<feature type="domain" description="Methyl-accepting transducer" evidence="10">
    <location>
        <begin position="220"/>
        <end position="456"/>
    </location>
</feature>
<evidence type="ECO:0000256" key="2">
    <source>
        <dbReference type="ARBA" id="ARBA00022692"/>
    </source>
</evidence>
<dbReference type="AlphaFoldDB" id="K6ZLE6"/>
<evidence type="ECO:0000256" key="6">
    <source>
        <dbReference type="ARBA" id="ARBA00029447"/>
    </source>
</evidence>
<protein>
    <submittedName>
        <fullName evidence="11">Methyl-accepting chemotaxis protein</fullName>
    </submittedName>
</protein>
<dbReference type="GO" id="GO:0016020">
    <property type="term" value="C:membrane"/>
    <property type="evidence" value="ECO:0007669"/>
    <property type="project" value="UniProtKB-SubCell"/>
</dbReference>
<keyword evidence="12" id="KW-1185">Reference proteome</keyword>
<evidence type="ECO:0000256" key="1">
    <source>
        <dbReference type="ARBA" id="ARBA00004141"/>
    </source>
</evidence>
<evidence type="ECO:0000256" key="4">
    <source>
        <dbReference type="ARBA" id="ARBA00023136"/>
    </source>
</evidence>
<dbReference type="PANTHER" id="PTHR32089:SF119">
    <property type="entry name" value="METHYL-ACCEPTING CHEMOTAXIS PROTEIN CTPL"/>
    <property type="match status" value="1"/>
</dbReference>
<feature type="transmembrane region" description="Helical" evidence="9">
    <location>
        <begin position="12"/>
        <end position="30"/>
    </location>
</feature>
<dbReference type="STRING" id="1121922.GCA_000428905_00342"/>
<keyword evidence="5 7" id="KW-0807">Transducer</keyword>
<evidence type="ECO:0000256" key="8">
    <source>
        <dbReference type="SAM" id="MobiDB-lite"/>
    </source>
</evidence>
<dbReference type="GO" id="GO:0006935">
    <property type="term" value="P:chemotaxis"/>
    <property type="evidence" value="ECO:0007669"/>
    <property type="project" value="InterPro"/>
</dbReference>
<evidence type="ECO:0000313" key="12">
    <source>
        <dbReference type="Proteomes" id="UP000006251"/>
    </source>
</evidence>
<dbReference type="GO" id="GO:0004888">
    <property type="term" value="F:transmembrane signaling receptor activity"/>
    <property type="evidence" value="ECO:0007669"/>
    <property type="project" value="InterPro"/>
</dbReference>
<dbReference type="EMBL" id="BAEQ01000050">
    <property type="protein sequence ID" value="GAC29708.1"/>
    <property type="molecule type" value="Genomic_DNA"/>
</dbReference>
<keyword evidence="3 9" id="KW-1133">Transmembrane helix</keyword>
<dbReference type="SUPFAM" id="SSF58104">
    <property type="entry name" value="Methyl-accepting chemotaxis protein (MCP) signaling domain"/>
    <property type="match status" value="1"/>
</dbReference>
<dbReference type="PANTHER" id="PTHR32089">
    <property type="entry name" value="METHYL-ACCEPTING CHEMOTAXIS PROTEIN MCPB"/>
    <property type="match status" value="1"/>
</dbReference>
<keyword evidence="4 9" id="KW-0472">Membrane</keyword>
<keyword evidence="2 9" id="KW-0812">Transmembrane</keyword>
<dbReference type="PROSITE" id="PS50111">
    <property type="entry name" value="CHEMOTAXIS_TRANSDUC_2"/>
    <property type="match status" value="1"/>
</dbReference>
<dbReference type="RefSeq" id="WP_006012977.1">
    <property type="nucleotide sequence ID" value="NZ_BAEQ01000050.1"/>
</dbReference>
<name>K6ZLE6_9ALTE</name>
<dbReference type="Proteomes" id="UP000006251">
    <property type="component" value="Unassembled WGS sequence"/>
</dbReference>
<evidence type="ECO:0000256" key="9">
    <source>
        <dbReference type="SAM" id="Phobius"/>
    </source>
</evidence>
<comment type="caution">
    <text evidence="11">The sequence shown here is derived from an EMBL/GenBank/DDBJ whole genome shotgun (WGS) entry which is preliminary data.</text>
</comment>
<feature type="transmembrane region" description="Helical" evidence="9">
    <location>
        <begin position="106"/>
        <end position="133"/>
    </location>
</feature>
<dbReference type="InterPro" id="IPR004089">
    <property type="entry name" value="MCPsignal_dom"/>
</dbReference>
<feature type="transmembrane region" description="Helical" evidence="9">
    <location>
        <begin position="140"/>
        <end position="161"/>
    </location>
</feature>
<reference evidence="12" key="1">
    <citation type="journal article" date="2014" name="Environ. Microbiol.">
        <title>Comparative genomics of the marine bacterial genus Glaciecola reveals the high degree of genomic diversity and genomic characteristic for cold adaptation.</title>
        <authorList>
            <person name="Qin Q.L."/>
            <person name="Xie B.B."/>
            <person name="Yu Y."/>
            <person name="Shu Y.L."/>
            <person name="Rong J.C."/>
            <person name="Zhang Y.J."/>
            <person name="Zhao D.L."/>
            <person name="Chen X.L."/>
            <person name="Zhang X.Y."/>
            <person name="Chen B."/>
            <person name="Zhou B.C."/>
            <person name="Zhang Y.Z."/>
        </authorList>
    </citation>
    <scope>NUCLEOTIDE SEQUENCE [LARGE SCALE GENOMIC DNA]</scope>
    <source>
        <strain evidence="12">ACAM 615</strain>
    </source>
</reference>
<evidence type="ECO:0000256" key="5">
    <source>
        <dbReference type="ARBA" id="ARBA00023224"/>
    </source>
</evidence>
<dbReference type="SMART" id="SM00283">
    <property type="entry name" value="MA"/>
    <property type="match status" value="1"/>
</dbReference>
<evidence type="ECO:0000256" key="3">
    <source>
        <dbReference type="ARBA" id="ARBA00022989"/>
    </source>
</evidence>
<accession>K6ZLE6</accession>
<sequence length="492" mass="52459">MNYPWHKEANNIFTGVLLIQWIATIVIGLFTDTLVVGATLGTLIVALPLVLTRVSPYNAATRHVVAIGTQLITALHIQQLMGLTEMHFAVFALLAFLSIYRDWKVIITGVAVVAVHHFLFFVLQSSISGIYLFEDGRLTYGMLSVHAFFAVAEGIVLAISARSGELESKSGFELSNAVDGIVGTDKINIGKSVTGDAKSIQDFNRLIASIRSLVINLKASGDNSKNLSDSLSESSDSSMMRAKENQSEVEQIRMALEQVSLANAEVSRSVVDIDNLSQEASKGTNSAKSIIDRNSNDAKNLKADIDTAASSIESLSAMCNKIDTAMAAIKSISDQTNLLALNAAIESARAGEHGRGFAVVADEVRTLSVKTGQNAEEIGKITSKLIEGSIEAVAIMSACAKRVEDNVAGSTEASKSIGEINTLIDRLSQNTSSVAASSEEQSMMSVTISGSAKKLSDLTNLQVKDIEANLSELMDLKGEIAALHSELAKFEA</sequence>
<proteinExistence type="inferred from homology"/>
<gene>
    <name evidence="11" type="primary">mcp</name>
    <name evidence="11" type="ORF">GPAL_2857</name>
</gene>
<evidence type="ECO:0000259" key="10">
    <source>
        <dbReference type="PROSITE" id="PS50111"/>
    </source>
</evidence>
<comment type="subcellular location">
    <subcellularLocation>
        <location evidence="1">Membrane</location>
        <topology evidence="1">Multi-pass membrane protein</topology>
    </subcellularLocation>
</comment>